<protein>
    <submittedName>
        <fullName evidence="1">Uncharacterized protein</fullName>
    </submittedName>
</protein>
<dbReference type="eggNOG" id="arCOG10268">
    <property type="taxonomic scope" value="Archaea"/>
</dbReference>
<evidence type="ECO:0000313" key="2">
    <source>
        <dbReference type="Proteomes" id="UP000008386"/>
    </source>
</evidence>
<keyword evidence="2" id="KW-1185">Reference proteome</keyword>
<organism evidence="1 2">
    <name type="scientific">Pyrococcus yayanosii (strain CH1 / JCM 16557)</name>
    <dbReference type="NCBI Taxonomy" id="529709"/>
    <lineage>
        <taxon>Archaea</taxon>
        <taxon>Methanobacteriati</taxon>
        <taxon>Methanobacteriota</taxon>
        <taxon>Thermococci</taxon>
        <taxon>Thermococcales</taxon>
        <taxon>Thermococcaceae</taxon>
        <taxon>Pyrococcus</taxon>
    </lineage>
</organism>
<dbReference type="GeneID" id="10836767"/>
<dbReference type="AlphaFoldDB" id="F8AG57"/>
<accession>F8AG57</accession>
<dbReference type="OrthoDB" id="99056at2157"/>
<reference evidence="1 2" key="1">
    <citation type="journal article" date="2011" name="J. Bacteriol.">
        <title>Complete genome sequence of the obligate piezophilic hyperthermophilic archaeon Pyrococcus yayanosii CH1.</title>
        <authorList>
            <person name="Jun X."/>
            <person name="Lupeng L."/>
            <person name="Minjuan X."/>
            <person name="Oger P."/>
            <person name="Fengping W."/>
            <person name="Jebbar M."/>
            <person name="Xiang X."/>
        </authorList>
    </citation>
    <scope>NUCLEOTIDE SEQUENCE [LARGE SCALE GENOMIC DNA]</scope>
    <source>
        <strain evidence="2">CH1 / JCM 16557</strain>
    </source>
</reference>
<dbReference type="RefSeq" id="WP_013904951.1">
    <property type="nucleotide sequence ID" value="NC_015680.1"/>
</dbReference>
<evidence type="ECO:0000313" key="1">
    <source>
        <dbReference type="EMBL" id="AEH23893.1"/>
    </source>
</evidence>
<dbReference type="HOGENOM" id="CLU_1292081_0_0_2"/>
<dbReference type="EMBL" id="CP002779">
    <property type="protein sequence ID" value="AEH23893.1"/>
    <property type="molecule type" value="Genomic_DNA"/>
</dbReference>
<proteinExistence type="predicted"/>
<name>F8AG57_PYRYC</name>
<dbReference type="KEGG" id="pya:PYCH_01890"/>
<gene>
    <name evidence="1" type="ordered locus">PYCH_01890</name>
</gene>
<dbReference type="Proteomes" id="UP000008386">
    <property type="component" value="Chromosome"/>
</dbReference>
<sequence length="213" mass="24312">MVKRSIIAVSIFLLLFFGAFVFSQAMKTVEVYVTVYYPGELEADGYYVKDDQITLTFHVLKGSEDLKGHFEKFKIRCFLCNLDLENATVVVDIDGTPLYPTCRDYIMSFDKGGNIKGMHYVVSPYNLTEIAKIRILEGYVFRELKFENNTLTIFLSPGNGEEVEIIRSNIIAEHQKGLKRGWVKVVYTDGSRKWEGRVYSMGEGECPVLIEAE</sequence>